<dbReference type="EMBL" id="CAEY01001360">
    <property type="status" value="NOT_ANNOTATED_CDS"/>
    <property type="molecule type" value="Genomic_DNA"/>
</dbReference>
<proteinExistence type="predicted"/>
<dbReference type="AlphaFoldDB" id="T1K291"/>
<protein>
    <submittedName>
        <fullName evidence="1">Uncharacterized protein</fullName>
    </submittedName>
</protein>
<evidence type="ECO:0000313" key="2">
    <source>
        <dbReference type="Proteomes" id="UP000015104"/>
    </source>
</evidence>
<accession>T1K291</accession>
<sequence>MRDHLMYVELEAIDAINRHLI</sequence>
<keyword evidence="2" id="KW-1185">Reference proteome</keyword>
<evidence type="ECO:0000313" key="1">
    <source>
        <dbReference type="EnsemblMetazoa" id="tetur04g04200.1"/>
    </source>
</evidence>
<reference evidence="2" key="1">
    <citation type="submission" date="2011-08" db="EMBL/GenBank/DDBJ databases">
        <authorList>
            <person name="Rombauts S."/>
        </authorList>
    </citation>
    <scope>NUCLEOTIDE SEQUENCE</scope>
    <source>
        <strain evidence="2">London</strain>
    </source>
</reference>
<reference evidence="1" key="2">
    <citation type="submission" date="2015-06" db="UniProtKB">
        <authorList>
            <consortium name="EnsemblMetazoa"/>
        </authorList>
    </citation>
    <scope>IDENTIFICATION</scope>
</reference>
<dbReference type="Proteomes" id="UP000015104">
    <property type="component" value="Unassembled WGS sequence"/>
</dbReference>
<name>T1K291_TETUR</name>
<dbReference type="HOGENOM" id="CLU_3427019_0_0_1"/>
<dbReference type="EnsemblMetazoa" id="tetur04g04200.1">
    <property type="protein sequence ID" value="tetur04g04200.1"/>
    <property type="gene ID" value="tetur04g04200"/>
</dbReference>
<organism evidence="1 2">
    <name type="scientific">Tetranychus urticae</name>
    <name type="common">Two-spotted spider mite</name>
    <dbReference type="NCBI Taxonomy" id="32264"/>
    <lineage>
        <taxon>Eukaryota</taxon>
        <taxon>Metazoa</taxon>
        <taxon>Ecdysozoa</taxon>
        <taxon>Arthropoda</taxon>
        <taxon>Chelicerata</taxon>
        <taxon>Arachnida</taxon>
        <taxon>Acari</taxon>
        <taxon>Acariformes</taxon>
        <taxon>Trombidiformes</taxon>
        <taxon>Prostigmata</taxon>
        <taxon>Eleutherengona</taxon>
        <taxon>Raphignathae</taxon>
        <taxon>Tetranychoidea</taxon>
        <taxon>Tetranychidae</taxon>
        <taxon>Tetranychus</taxon>
    </lineage>
</organism>